<gene>
    <name evidence="7" type="ORF">IAC80_07950</name>
</gene>
<evidence type="ECO:0000256" key="3">
    <source>
        <dbReference type="ARBA" id="ARBA00022692"/>
    </source>
</evidence>
<proteinExistence type="predicted"/>
<reference evidence="7" key="2">
    <citation type="journal article" date="2021" name="PeerJ">
        <title>Extensive microbial diversity within the chicken gut microbiome revealed by metagenomics and culture.</title>
        <authorList>
            <person name="Gilroy R."/>
            <person name="Ravi A."/>
            <person name="Getino M."/>
            <person name="Pursley I."/>
            <person name="Horton D.L."/>
            <person name="Alikhan N.F."/>
            <person name="Baker D."/>
            <person name="Gharbi K."/>
            <person name="Hall N."/>
            <person name="Watson M."/>
            <person name="Adriaenssens E.M."/>
            <person name="Foster-Nyarko E."/>
            <person name="Jarju S."/>
            <person name="Secka A."/>
            <person name="Antonio M."/>
            <person name="Oren A."/>
            <person name="Chaudhuri R.R."/>
            <person name="La Ragione R."/>
            <person name="Hildebrand F."/>
            <person name="Pallen M.J."/>
        </authorList>
    </citation>
    <scope>NUCLEOTIDE SEQUENCE</scope>
    <source>
        <strain evidence="7">ChiBcec6-7307</strain>
    </source>
</reference>
<evidence type="ECO:0000313" key="8">
    <source>
        <dbReference type="Proteomes" id="UP000886889"/>
    </source>
</evidence>
<keyword evidence="4 6" id="KW-1133">Transmembrane helix</keyword>
<dbReference type="Pfam" id="PF01943">
    <property type="entry name" value="Polysacc_synt"/>
    <property type="match status" value="1"/>
</dbReference>
<dbReference type="EMBL" id="DVOS01000064">
    <property type="protein sequence ID" value="HIV23861.1"/>
    <property type="molecule type" value="Genomic_DNA"/>
</dbReference>
<dbReference type="InterPro" id="IPR050833">
    <property type="entry name" value="Poly_Biosynth_Transport"/>
</dbReference>
<feature type="transmembrane region" description="Helical" evidence="6">
    <location>
        <begin position="12"/>
        <end position="34"/>
    </location>
</feature>
<evidence type="ECO:0000256" key="2">
    <source>
        <dbReference type="ARBA" id="ARBA00022475"/>
    </source>
</evidence>
<keyword evidence="3 6" id="KW-0812">Transmembrane</keyword>
<evidence type="ECO:0000256" key="6">
    <source>
        <dbReference type="SAM" id="Phobius"/>
    </source>
</evidence>
<feature type="transmembrane region" description="Helical" evidence="6">
    <location>
        <begin position="482"/>
        <end position="504"/>
    </location>
</feature>
<protein>
    <submittedName>
        <fullName evidence="7">Polysaccharide biosynthesis protein</fullName>
    </submittedName>
</protein>
<evidence type="ECO:0000256" key="5">
    <source>
        <dbReference type="ARBA" id="ARBA00023136"/>
    </source>
</evidence>
<dbReference type="CDD" id="cd13124">
    <property type="entry name" value="MATE_SpoVB_like"/>
    <property type="match status" value="1"/>
</dbReference>
<accession>A0A9D1T8V0</accession>
<feature type="transmembrane region" description="Helical" evidence="6">
    <location>
        <begin position="366"/>
        <end position="385"/>
    </location>
</feature>
<evidence type="ECO:0000256" key="1">
    <source>
        <dbReference type="ARBA" id="ARBA00004651"/>
    </source>
</evidence>
<dbReference type="PANTHER" id="PTHR30250:SF24">
    <property type="entry name" value="STAGE V SPORULATION PROTEIN B"/>
    <property type="match status" value="1"/>
</dbReference>
<comment type="subcellular location">
    <subcellularLocation>
        <location evidence="1">Cell membrane</location>
        <topology evidence="1">Multi-pass membrane protein</topology>
    </subcellularLocation>
</comment>
<reference evidence="7" key="1">
    <citation type="submission" date="2020-10" db="EMBL/GenBank/DDBJ databases">
        <authorList>
            <person name="Gilroy R."/>
        </authorList>
    </citation>
    <scope>NUCLEOTIDE SEQUENCE</scope>
    <source>
        <strain evidence="7">ChiBcec6-7307</strain>
    </source>
</reference>
<feature type="transmembrane region" description="Helical" evidence="6">
    <location>
        <begin position="191"/>
        <end position="212"/>
    </location>
</feature>
<feature type="transmembrane region" description="Helical" evidence="6">
    <location>
        <begin position="46"/>
        <end position="68"/>
    </location>
</feature>
<dbReference type="Proteomes" id="UP000886889">
    <property type="component" value="Unassembled WGS sequence"/>
</dbReference>
<dbReference type="PIRSF" id="PIRSF038958">
    <property type="entry name" value="PG_synth_SpoVB"/>
    <property type="match status" value="1"/>
</dbReference>
<keyword evidence="2" id="KW-1003">Cell membrane</keyword>
<dbReference type="GO" id="GO:0005886">
    <property type="term" value="C:plasma membrane"/>
    <property type="evidence" value="ECO:0007669"/>
    <property type="project" value="UniProtKB-SubCell"/>
</dbReference>
<feature type="transmembrane region" description="Helical" evidence="6">
    <location>
        <begin position="397"/>
        <end position="414"/>
    </location>
</feature>
<dbReference type="InterPro" id="IPR024923">
    <property type="entry name" value="PG_synth_SpoVB"/>
</dbReference>
<feature type="transmembrane region" description="Helical" evidence="6">
    <location>
        <begin position="327"/>
        <end position="354"/>
    </location>
</feature>
<dbReference type="PANTHER" id="PTHR30250">
    <property type="entry name" value="PST FAMILY PREDICTED COLANIC ACID TRANSPORTER"/>
    <property type="match status" value="1"/>
</dbReference>
<dbReference type="AlphaFoldDB" id="A0A9D1T8V0"/>
<keyword evidence="5 6" id="KW-0472">Membrane</keyword>
<sequence length="514" mass="55338">MTIKKSSHPFIKGALVLTAAGLITRILGFFYKIFLVSLIGAEGIGLYQMVFPLYMLCVSLASSGISTAISRFTAERLPVEGPGKARSLFLTGLAMALSFSLLIALPLYVLAKPAAVWYLGEKRCLPLLRIMALSIPFEVLHGCVNAYMIGQKKTGFPALSQLLEQSVRIGATWLLYQVFISRGLSPSPSLAAGGLLAAEGFTALLSVSLLAFRREKRPLARRLPSHPAFFENVRLIGRMALPVTGNRLMLNLLQSWEAALIPSRLELFYHSTSAALSAYGVFTGMAMPLIMLPCTITGSFSLMLLPSVSEAHALGDGRKIEETVRSSLALCVFMGVLSTAGFLCFGSSLGLLLYGDARVGGYLTTLAWICPFLYLTTTVSSILHGLGKTSHVFRHNLAGLAVRLAFTWFFVPFFGIQGCLWGLLASQLLTALLGIRSLGGSVSVSFSSMESILVPGLVSLAGTGLLKLLQRLLPVLAVRDSWICLFLSAGIWGCLVLPASLAALKRIRRPSHAF</sequence>
<evidence type="ECO:0000313" key="7">
    <source>
        <dbReference type="EMBL" id="HIV23861.1"/>
    </source>
</evidence>
<dbReference type="InterPro" id="IPR002797">
    <property type="entry name" value="Polysacc_synth"/>
</dbReference>
<name>A0A9D1T8V0_9FIRM</name>
<feature type="transmembrane region" description="Helical" evidence="6">
    <location>
        <begin position="88"/>
        <end position="110"/>
    </location>
</feature>
<evidence type="ECO:0000256" key="4">
    <source>
        <dbReference type="ARBA" id="ARBA00022989"/>
    </source>
</evidence>
<organism evidence="7 8">
    <name type="scientific">Candidatus Merdiplasma excrementigallinarum</name>
    <dbReference type="NCBI Taxonomy" id="2840864"/>
    <lineage>
        <taxon>Bacteria</taxon>
        <taxon>Bacillati</taxon>
        <taxon>Bacillota</taxon>
        <taxon>Clostridia</taxon>
        <taxon>Lachnospirales</taxon>
        <taxon>Lachnospiraceae</taxon>
        <taxon>Lachnospiraceae incertae sedis</taxon>
        <taxon>Candidatus Merdiplasma</taxon>
    </lineage>
</organism>
<comment type="caution">
    <text evidence="7">The sequence shown here is derived from an EMBL/GenBank/DDBJ whole genome shotgun (WGS) entry which is preliminary data.</text>
</comment>